<dbReference type="InterPro" id="IPR004408">
    <property type="entry name" value="Biotin_CoA_COase_ligase"/>
</dbReference>
<name>A0A173TNI4_PARDI</name>
<evidence type="ECO:0000256" key="1">
    <source>
        <dbReference type="ARBA" id="ARBA00022598"/>
    </source>
</evidence>
<dbReference type="Proteomes" id="UP000095591">
    <property type="component" value="Unassembled WGS sequence"/>
</dbReference>
<protein>
    <submittedName>
        <fullName evidence="3">Bifunctional protein BirA</fullName>
    </submittedName>
    <submittedName>
        <fullName evidence="4">Biotin--[acetyl-CoA-carboxylase] ligase</fullName>
        <ecNumber evidence="4">6.3.4.15</ecNumber>
    </submittedName>
</protein>
<keyword evidence="1 4" id="KW-0436">Ligase</keyword>
<dbReference type="Proteomes" id="UP001211522">
    <property type="component" value="Unassembled WGS sequence"/>
</dbReference>
<evidence type="ECO:0000259" key="2">
    <source>
        <dbReference type="PROSITE" id="PS51733"/>
    </source>
</evidence>
<gene>
    <name evidence="3" type="primary">birA</name>
    <name evidence="3" type="ORF">ERS852429_01679</name>
    <name evidence="4" type="ORF">PN612_06735</name>
</gene>
<dbReference type="Pfam" id="PF03099">
    <property type="entry name" value="BPL_LplA_LipB"/>
    <property type="match status" value="1"/>
</dbReference>
<dbReference type="SUPFAM" id="SSF55681">
    <property type="entry name" value="Class II aaRS and biotin synthetases"/>
    <property type="match status" value="1"/>
</dbReference>
<dbReference type="PROSITE" id="PS51733">
    <property type="entry name" value="BPL_LPL_CATALYTIC"/>
    <property type="match status" value="1"/>
</dbReference>
<dbReference type="Gene3D" id="3.30.930.10">
    <property type="entry name" value="Bira Bifunctional Protein, Domain 2"/>
    <property type="match status" value="1"/>
</dbReference>
<dbReference type="EMBL" id="CYXP01000003">
    <property type="protein sequence ID" value="CUN04393.1"/>
    <property type="molecule type" value="Genomic_DNA"/>
</dbReference>
<dbReference type="GO" id="GO:0004077">
    <property type="term" value="F:biotin--[biotin carboxyl-carrier protein] ligase activity"/>
    <property type="evidence" value="ECO:0007669"/>
    <property type="project" value="UniProtKB-EC"/>
</dbReference>
<dbReference type="NCBIfam" id="TIGR00121">
    <property type="entry name" value="birA_ligase"/>
    <property type="match status" value="1"/>
</dbReference>
<organism evidence="3 5">
    <name type="scientific">Parabacteroides distasonis</name>
    <dbReference type="NCBI Taxonomy" id="823"/>
    <lineage>
        <taxon>Bacteria</taxon>
        <taxon>Pseudomonadati</taxon>
        <taxon>Bacteroidota</taxon>
        <taxon>Bacteroidia</taxon>
        <taxon>Bacteroidales</taxon>
        <taxon>Tannerellaceae</taxon>
        <taxon>Parabacteroides</taxon>
    </lineage>
</organism>
<reference evidence="3 5" key="1">
    <citation type="submission" date="2015-09" db="EMBL/GenBank/DDBJ databases">
        <authorList>
            <consortium name="Pathogen Informatics"/>
        </authorList>
    </citation>
    <scope>NUCLEOTIDE SEQUENCE [LARGE SCALE GENOMIC DNA]</scope>
    <source>
        <strain evidence="3 5">2789STDY5608872</strain>
    </source>
</reference>
<dbReference type="InterPro" id="IPR045864">
    <property type="entry name" value="aa-tRNA-synth_II/BPL/LPL"/>
</dbReference>
<dbReference type="GO" id="GO:0005737">
    <property type="term" value="C:cytoplasm"/>
    <property type="evidence" value="ECO:0007669"/>
    <property type="project" value="TreeGrafter"/>
</dbReference>
<proteinExistence type="predicted"/>
<reference evidence="4" key="2">
    <citation type="submission" date="2023-01" db="EMBL/GenBank/DDBJ databases">
        <title>Human gut microbiome strain richness.</title>
        <authorList>
            <person name="Chen-Liaw A."/>
        </authorList>
    </citation>
    <scope>NUCLEOTIDE SEQUENCE</scope>
    <source>
        <strain evidence="4">D35st1_E5_D35t1_190705</strain>
    </source>
</reference>
<dbReference type="PANTHER" id="PTHR12835">
    <property type="entry name" value="BIOTIN PROTEIN LIGASE"/>
    <property type="match status" value="1"/>
</dbReference>
<sequence>MMSTDNESPRILRVAETTSTNSLLRELVIKESLPEGSVVVADFQTAGRGQIGNVWESEAGKNLMFSTVLYPTCIPANRQFLISQIAALSVKETLDSYTDHVTVKWPNDIYWKDKKICGMLIENDLSGHNLYCSIIGIGINLNQAVFRGDAPNPVSLFQIIGKEVDREEVLDRFLSVFYRYYLSLLQEEYEDIRIRYQSALYRREGYHAYRDEAGEFEACIHDIESTGHLLLALRDGSIRRYAFKEVSYCK</sequence>
<dbReference type="EMBL" id="JAQMPX010000044">
    <property type="protein sequence ID" value="MDB9138209.1"/>
    <property type="molecule type" value="Genomic_DNA"/>
</dbReference>
<evidence type="ECO:0000313" key="5">
    <source>
        <dbReference type="Proteomes" id="UP000095591"/>
    </source>
</evidence>
<dbReference type="RefSeq" id="WP_005866811.1">
    <property type="nucleotide sequence ID" value="NZ_CAXSKO010000029.1"/>
</dbReference>
<dbReference type="AlphaFoldDB" id="A0A173TNI4"/>
<accession>A0A173TNI4</accession>
<dbReference type="InterPro" id="IPR004143">
    <property type="entry name" value="BPL_LPL_catalytic"/>
</dbReference>
<dbReference type="PANTHER" id="PTHR12835:SF5">
    <property type="entry name" value="BIOTIN--PROTEIN LIGASE"/>
    <property type="match status" value="1"/>
</dbReference>
<dbReference type="EC" id="6.3.4.15" evidence="4"/>
<evidence type="ECO:0000313" key="3">
    <source>
        <dbReference type="EMBL" id="CUN04393.1"/>
    </source>
</evidence>
<evidence type="ECO:0000313" key="4">
    <source>
        <dbReference type="EMBL" id="MDB9138209.1"/>
    </source>
</evidence>
<dbReference type="CDD" id="cd16442">
    <property type="entry name" value="BPL"/>
    <property type="match status" value="1"/>
</dbReference>
<feature type="domain" description="BPL/LPL catalytic" evidence="2">
    <location>
        <begin position="6"/>
        <end position="185"/>
    </location>
</feature>